<dbReference type="PANTHER" id="PTHR30201">
    <property type="entry name" value="TRIPHOSPHORIBOSYL-DEPHOSPHO-COA SYNTHASE"/>
    <property type="match status" value="1"/>
</dbReference>
<dbReference type="OrthoDB" id="114886at2"/>
<dbReference type="EC" id="2.4.2.52" evidence="6"/>
<evidence type="ECO:0000256" key="4">
    <source>
        <dbReference type="ARBA" id="ARBA00022741"/>
    </source>
</evidence>
<evidence type="ECO:0000256" key="1">
    <source>
        <dbReference type="ARBA" id="ARBA00001210"/>
    </source>
</evidence>
<dbReference type="GO" id="GO:0046917">
    <property type="term" value="F:triphosphoribosyl-dephospho-CoA synthase activity"/>
    <property type="evidence" value="ECO:0007669"/>
    <property type="project" value="UniProtKB-UniRule"/>
</dbReference>
<dbReference type="GO" id="GO:0051191">
    <property type="term" value="P:prosthetic group biosynthetic process"/>
    <property type="evidence" value="ECO:0007669"/>
    <property type="project" value="TreeGrafter"/>
</dbReference>
<dbReference type="Proteomes" id="UP000036013">
    <property type="component" value="Unassembled WGS sequence"/>
</dbReference>
<dbReference type="KEGG" id="ecls:LI67_014040"/>
<evidence type="ECO:0000256" key="6">
    <source>
        <dbReference type="HAMAP-Rule" id="MF_00397"/>
    </source>
</evidence>
<dbReference type="HAMAP" id="MF_00397">
    <property type="entry name" value="CitG"/>
    <property type="match status" value="1"/>
</dbReference>
<dbReference type="RefSeq" id="WP_025910943.1">
    <property type="nucleotide sequence ID" value="NZ_BLPJ02000002.1"/>
</dbReference>
<dbReference type="InterPro" id="IPR017551">
    <property type="entry name" value="TriPribosyl-deP-CoA_syn_CitG"/>
</dbReference>
<evidence type="ECO:0000313" key="9">
    <source>
        <dbReference type="Proteomes" id="UP000036013"/>
    </source>
</evidence>
<proteinExistence type="inferred from homology"/>
<comment type="similarity">
    <text evidence="2 6">Belongs to the CitG/MdcB family.</text>
</comment>
<keyword evidence="3 6" id="KW-0808">Transferase</keyword>
<dbReference type="NCBIfam" id="TIGR03125">
    <property type="entry name" value="citrate_citG"/>
    <property type="match status" value="1"/>
</dbReference>
<evidence type="ECO:0000256" key="5">
    <source>
        <dbReference type="ARBA" id="ARBA00022840"/>
    </source>
</evidence>
<sequence>MTTSLARCNAPDVQHPFAELAAEALYREIRLTPKPGLVDRVNSGAHRDMNYALFMASIAAIAPWFTAFFNVGRETARLAGPQTLRAIRPVGLACEQAMFNATGGVNTHKGGIFSLGLLCAAAGRLTQRQESLTQRSLCDESRAICAGIVDRELKNRGVAKTKGEQQFQAYGLTGARGEAESGFATVRHAGLPHFEMALRQGASEDDALLRMLLGLMAANPDTNLVSRGGIKGLNYARRYSRRILAVKHLTPEKRVNALTNMDVQFIRRNLSPGGSADLIAVGWLLSQFPCE</sequence>
<keyword evidence="7" id="KW-1133">Transmembrane helix</keyword>
<dbReference type="PANTHER" id="PTHR30201:SF2">
    <property type="entry name" value="2-(5''-TRIPHOSPHORIBOSYL)-3'-DEPHOSPHOCOENZYME-A SYNTHASE"/>
    <property type="match status" value="1"/>
</dbReference>
<accession>A0A1S2ABX4</accession>
<evidence type="ECO:0000256" key="2">
    <source>
        <dbReference type="ARBA" id="ARBA00006812"/>
    </source>
</evidence>
<evidence type="ECO:0000256" key="7">
    <source>
        <dbReference type="SAM" id="Phobius"/>
    </source>
</evidence>
<dbReference type="InterPro" id="IPR002736">
    <property type="entry name" value="CitG"/>
</dbReference>
<keyword evidence="4 6" id="KW-0547">Nucleotide-binding</keyword>
<dbReference type="Gene3D" id="1.10.4200.10">
    <property type="entry name" value="Triphosphoribosyl-dephospho-CoA protein"/>
    <property type="match status" value="1"/>
</dbReference>
<comment type="catalytic activity">
    <reaction evidence="1 6">
        <text>3'-dephospho-CoA + ATP = 2'-(5''-triphospho-alpha-D-ribosyl)-3'-dephospho-CoA + adenine</text>
        <dbReference type="Rhea" id="RHEA:15117"/>
        <dbReference type="ChEBI" id="CHEBI:16708"/>
        <dbReference type="ChEBI" id="CHEBI:30616"/>
        <dbReference type="ChEBI" id="CHEBI:57328"/>
        <dbReference type="ChEBI" id="CHEBI:61378"/>
        <dbReference type="EC" id="2.4.2.52"/>
    </reaction>
</comment>
<reference evidence="8 9" key="1">
    <citation type="submission" date="2015-06" db="EMBL/GenBank/DDBJ databases">
        <authorList>
            <person name="Adams M."/>
            <person name="Sutton G."/>
            <person name="Nelson K."/>
            <person name="Bonomo R."/>
            <person name="McCorrison J."/>
            <person name="Sanka R."/>
            <person name="Brinkac L."/>
            <person name="Nierman W."/>
        </authorList>
    </citation>
    <scope>NUCLEOTIDE SEQUENCE [LARGE SCALE GENOMIC DNA]</scope>
    <source>
        <strain evidence="8 9">GN02692</strain>
    </source>
</reference>
<organism evidence="8 9">
    <name type="scientific">Enterobacter roggenkampii</name>
    <dbReference type="NCBI Taxonomy" id="1812935"/>
    <lineage>
        <taxon>Bacteria</taxon>
        <taxon>Pseudomonadati</taxon>
        <taxon>Pseudomonadota</taxon>
        <taxon>Gammaproteobacteria</taxon>
        <taxon>Enterobacterales</taxon>
        <taxon>Enterobacteriaceae</taxon>
        <taxon>Enterobacter</taxon>
        <taxon>Enterobacter cloacae complex</taxon>
    </lineage>
</organism>
<feature type="transmembrane region" description="Helical" evidence="7">
    <location>
        <begin position="51"/>
        <end position="71"/>
    </location>
</feature>
<keyword evidence="7" id="KW-0472">Membrane</keyword>
<evidence type="ECO:0000256" key="3">
    <source>
        <dbReference type="ARBA" id="ARBA00022679"/>
    </source>
</evidence>
<gene>
    <name evidence="6" type="primary">citG</name>
    <name evidence="8" type="ORF">ABF77_24995</name>
</gene>
<name>A0A0F1F1X0_9ENTR</name>
<accession>A0A0F1F1X0</accession>
<evidence type="ECO:0000313" key="8">
    <source>
        <dbReference type="EMBL" id="KLP90445.1"/>
    </source>
</evidence>
<comment type="caution">
    <text evidence="8">The sequence shown here is derived from an EMBL/GenBank/DDBJ whole genome shotgun (WGS) entry which is preliminary data.</text>
</comment>
<keyword evidence="5 6" id="KW-0067">ATP-binding</keyword>
<dbReference type="GO" id="GO:0005524">
    <property type="term" value="F:ATP binding"/>
    <property type="evidence" value="ECO:0007669"/>
    <property type="project" value="UniProtKB-KW"/>
</dbReference>
<dbReference type="AlphaFoldDB" id="A0A0F1F1X0"/>
<protein>
    <recommendedName>
        <fullName evidence="6">Probable 2-(5''-triphosphoribosyl)-3'-dephosphocoenzyme-A synthase</fullName>
        <shortName evidence="6">2-(5''-triphosphoribosyl)-3'-dephospho-CoA synthase</shortName>
        <ecNumber evidence="6">2.4.2.52</ecNumber>
    </recommendedName>
</protein>
<keyword evidence="7" id="KW-0812">Transmembrane</keyword>
<dbReference type="Pfam" id="PF01874">
    <property type="entry name" value="CitG"/>
    <property type="match status" value="1"/>
</dbReference>
<dbReference type="EMBL" id="LEDI01000111">
    <property type="protein sequence ID" value="KLP90445.1"/>
    <property type="molecule type" value="Genomic_DNA"/>
</dbReference>